<dbReference type="Proteomes" id="UP000030982">
    <property type="component" value="Unassembled WGS sequence"/>
</dbReference>
<feature type="transmembrane region" description="Helical" evidence="5">
    <location>
        <begin position="119"/>
        <end position="136"/>
    </location>
</feature>
<dbReference type="GO" id="GO:0016020">
    <property type="term" value="C:membrane"/>
    <property type="evidence" value="ECO:0007669"/>
    <property type="project" value="UniProtKB-SubCell"/>
</dbReference>
<sequence length="334" mass="34420">MQLSLVRGFAALGPSEEDHWPALRMALGVGIPTVALLLAGRPDLVIDAVFGGFAGMYGRGANRTTRLRHQSVAAALLVSGVGLGAALSAMQSPEWVLVLGEAAFAGIASLVADRAAFRPRGPFFALFAFGASAALIHADALVATAVALSSALFALAIGASSPRAASRPAVPLPSVRPSLRRSAGYAIAVAASGLAALALGIGHPHWAMAGAAVPLSAVGLRGRLKRGVHRVIGTLAGLCLTGIILAFHPSSLLMGVLVVVLQFPTELFMARHYALALFFFTPLILLMTRLALPAPAGSMIIDRAIETVLGVLVGFAVVLLGRTRQRTARPRSAD</sequence>
<evidence type="ECO:0000256" key="4">
    <source>
        <dbReference type="ARBA" id="ARBA00023136"/>
    </source>
</evidence>
<keyword evidence="4 5" id="KW-0472">Membrane</keyword>
<evidence type="ECO:0000256" key="5">
    <source>
        <dbReference type="SAM" id="Phobius"/>
    </source>
</evidence>
<feature type="transmembrane region" description="Helical" evidence="5">
    <location>
        <begin position="231"/>
        <end position="261"/>
    </location>
</feature>
<dbReference type="EMBL" id="JTDL01000143">
    <property type="protein sequence ID" value="KHL01315.1"/>
    <property type="molecule type" value="Genomic_DNA"/>
</dbReference>
<keyword evidence="2 5" id="KW-0812">Transmembrane</keyword>
<organism evidence="7 8">
    <name type="scientific">Sinomonas humi</name>
    <dbReference type="NCBI Taxonomy" id="1338436"/>
    <lineage>
        <taxon>Bacteria</taxon>
        <taxon>Bacillati</taxon>
        <taxon>Actinomycetota</taxon>
        <taxon>Actinomycetes</taxon>
        <taxon>Micrococcales</taxon>
        <taxon>Micrococcaceae</taxon>
        <taxon>Sinomonas</taxon>
    </lineage>
</organism>
<gene>
    <name evidence="7" type="ORF">LK10_16865</name>
</gene>
<keyword evidence="3 5" id="KW-1133">Transmembrane helix</keyword>
<feature type="transmembrane region" description="Helical" evidence="5">
    <location>
        <begin position="72"/>
        <end position="89"/>
    </location>
</feature>
<evidence type="ECO:0000313" key="8">
    <source>
        <dbReference type="Proteomes" id="UP000030982"/>
    </source>
</evidence>
<feature type="domain" description="Integral membrane bound transporter" evidence="6">
    <location>
        <begin position="193"/>
        <end position="317"/>
    </location>
</feature>
<evidence type="ECO:0000256" key="3">
    <source>
        <dbReference type="ARBA" id="ARBA00022989"/>
    </source>
</evidence>
<feature type="transmembrane region" description="Helical" evidence="5">
    <location>
        <begin position="304"/>
        <end position="321"/>
    </location>
</feature>
<proteinExistence type="predicted"/>
<feature type="transmembrane region" description="Helical" evidence="5">
    <location>
        <begin position="95"/>
        <end position="112"/>
    </location>
</feature>
<accession>A0A0B2AHU1</accession>
<name>A0A0B2AHU1_9MICC</name>
<feature type="transmembrane region" description="Helical" evidence="5">
    <location>
        <begin position="182"/>
        <end position="201"/>
    </location>
</feature>
<evidence type="ECO:0000256" key="2">
    <source>
        <dbReference type="ARBA" id="ARBA00022692"/>
    </source>
</evidence>
<protein>
    <recommendedName>
        <fullName evidence="6">Integral membrane bound transporter domain-containing protein</fullName>
    </recommendedName>
</protein>
<feature type="transmembrane region" description="Helical" evidence="5">
    <location>
        <begin position="20"/>
        <end position="39"/>
    </location>
</feature>
<evidence type="ECO:0000259" key="6">
    <source>
        <dbReference type="Pfam" id="PF13515"/>
    </source>
</evidence>
<dbReference type="Pfam" id="PF13515">
    <property type="entry name" value="FUSC_2"/>
    <property type="match status" value="1"/>
</dbReference>
<dbReference type="STRING" id="1338436.LK10_16865"/>
<keyword evidence="8" id="KW-1185">Reference proteome</keyword>
<comment type="subcellular location">
    <subcellularLocation>
        <location evidence="1">Membrane</location>
        <topology evidence="1">Multi-pass membrane protein</topology>
    </subcellularLocation>
</comment>
<reference evidence="7 8" key="1">
    <citation type="submission" date="2014-09" db="EMBL/GenBank/DDBJ databases">
        <title>Genome sequence of Sinomonas sp. MUSC 117.</title>
        <authorList>
            <person name="Lee L.-H."/>
        </authorList>
    </citation>
    <scope>NUCLEOTIDE SEQUENCE [LARGE SCALE GENOMIC DNA]</scope>
    <source>
        <strain evidence="7 8">MUSC 117</strain>
    </source>
</reference>
<feature type="transmembrane region" description="Helical" evidence="5">
    <location>
        <begin position="142"/>
        <end position="161"/>
    </location>
</feature>
<evidence type="ECO:0000313" key="7">
    <source>
        <dbReference type="EMBL" id="KHL01315.1"/>
    </source>
</evidence>
<evidence type="ECO:0000256" key="1">
    <source>
        <dbReference type="ARBA" id="ARBA00004141"/>
    </source>
</evidence>
<dbReference type="AlphaFoldDB" id="A0A0B2AHU1"/>
<feature type="transmembrane region" description="Helical" evidence="5">
    <location>
        <begin position="273"/>
        <end position="292"/>
    </location>
</feature>
<comment type="caution">
    <text evidence="7">The sequence shown here is derived from an EMBL/GenBank/DDBJ whole genome shotgun (WGS) entry which is preliminary data.</text>
</comment>
<dbReference type="InterPro" id="IPR049453">
    <property type="entry name" value="Memb_transporter_dom"/>
</dbReference>